<dbReference type="Gramene" id="AET4Gv20497500.2">
    <property type="protein sequence ID" value="AET4Gv20497500.2"/>
    <property type="gene ID" value="AET4Gv20497500"/>
</dbReference>
<accession>A0A453IA53</accession>
<organism evidence="3 4">
    <name type="scientific">Aegilops tauschii subsp. strangulata</name>
    <name type="common">Goatgrass</name>
    <dbReference type="NCBI Taxonomy" id="200361"/>
    <lineage>
        <taxon>Eukaryota</taxon>
        <taxon>Viridiplantae</taxon>
        <taxon>Streptophyta</taxon>
        <taxon>Embryophyta</taxon>
        <taxon>Tracheophyta</taxon>
        <taxon>Spermatophyta</taxon>
        <taxon>Magnoliopsida</taxon>
        <taxon>Liliopsida</taxon>
        <taxon>Poales</taxon>
        <taxon>Poaceae</taxon>
        <taxon>BOP clade</taxon>
        <taxon>Pooideae</taxon>
        <taxon>Triticodae</taxon>
        <taxon>Triticeae</taxon>
        <taxon>Triticinae</taxon>
        <taxon>Aegilops</taxon>
    </lineage>
</organism>
<comment type="function">
    <text evidence="1">Putative transcription activator involved in regulating light control of development.</text>
</comment>
<dbReference type="EnsemblPlants" id="AET4Gv20497500.4">
    <property type="protein sequence ID" value="AET4Gv20497500.4"/>
    <property type="gene ID" value="AET4Gv20497500"/>
</dbReference>
<reference evidence="4" key="1">
    <citation type="journal article" date="2014" name="Science">
        <title>Ancient hybridizations among the ancestral genomes of bread wheat.</title>
        <authorList>
            <consortium name="International Wheat Genome Sequencing Consortium,"/>
            <person name="Marcussen T."/>
            <person name="Sandve S.R."/>
            <person name="Heier L."/>
            <person name="Spannagl M."/>
            <person name="Pfeifer M."/>
            <person name="Jakobsen K.S."/>
            <person name="Wulff B.B."/>
            <person name="Steuernagel B."/>
            <person name="Mayer K.F."/>
            <person name="Olsen O.A."/>
        </authorList>
    </citation>
    <scope>NUCLEOTIDE SEQUENCE [LARGE SCALE GENOMIC DNA]</scope>
    <source>
        <strain evidence="4">cv. AL8/78</strain>
    </source>
</reference>
<dbReference type="Gramene" id="AET4Gv20497500.7">
    <property type="protein sequence ID" value="AET4Gv20497500.7"/>
    <property type="gene ID" value="AET4Gv20497500"/>
</dbReference>
<dbReference type="AlphaFoldDB" id="A0A453IA53"/>
<reference evidence="3" key="3">
    <citation type="journal article" date="2017" name="Nature">
        <title>Genome sequence of the progenitor of the wheat D genome Aegilops tauschii.</title>
        <authorList>
            <person name="Luo M.C."/>
            <person name="Gu Y.Q."/>
            <person name="Puiu D."/>
            <person name="Wang H."/>
            <person name="Twardziok S.O."/>
            <person name="Deal K.R."/>
            <person name="Huo N."/>
            <person name="Zhu T."/>
            <person name="Wang L."/>
            <person name="Wang Y."/>
            <person name="McGuire P.E."/>
            <person name="Liu S."/>
            <person name="Long H."/>
            <person name="Ramasamy R.K."/>
            <person name="Rodriguez J.C."/>
            <person name="Van S.L."/>
            <person name="Yuan L."/>
            <person name="Wang Z."/>
            <person name="Xia Z."/>
            <person name="Xiao L."/>
            <person name="Anderson O.D."/>
            <person name="Ouyang S."/>
            <person name="Liang Y."/>
            <person name="Zimin A.V."/>
            <person name="Pertea G."/>
            <person name="Qi P."/>
            <person name="Bennetzen J.L."/>
            <person name="Dai X."/>
            <person name="Dawson M.W."/>
            <person name="Muller H.G."/>
            <person name="Kugler K."/>
            <person name="Rivarola-Duarte L."/>
            <person name="Spannagl M."/>
            <person name="Mayer K.F.X."/>
            <person name="Lu F.H."/>
            <person name="Bevan M.W."/>
            <person name="Leroy P."/>
            <person name="Li P."/>
            <person name="You F.M."/>
            <person name="Sun Q."/>
            <person name="Liu Z."/>
            <person name="Lyons E."/>
            <person name="Wicker T."/>
            <person name="Salzberg S.L."/>
            <person name="Devos K.M."/>
            <person name="Dvorak J."/>
        </authorList>
    </citation>
    <scope>NUCLEOTIDE SEQUENCE [LARGE SCALE GENOMIC DNA]</scope>
    <source>
        <strain evidence="3">cv. AL8/78</strain>
    </source>
</reference>
<protein>
    <recommendedName>
        <fullName evidence="1">Protein FAR1-RELATED SEQUENCE</fullName>
    </recommendedName>
</protein>
<comment type="similarity">
    <text evidence="1">Belongs to the FHY3/FAR1 family.</text>
</comment>
<dbReference type="Gramene" id="AET4Gv20497500.3">
    <property type="protein sequence ID" value="AET4Gv20497500.3"/>
    <property type="gene ID" value="AET4Gv20497500"/>
</dbReference>
<dbReference type="Proteomes" id="UP000015105">
    <property type="component" value="Chromosome 4D"/>
</dbReference>
<dbReference type="EnsemblPlants" id="AET4Gv20497500.6">
    <property type="protein sequence ID" value="AET4Gv20497500.6"/>
    <property type="gene ID" value="AET4Gv20497500"/>
</dbReference>
<dbReference type="EnsemblPlants" id="AET4Gv20497500.2">
    <property type="protein sequence ID" value="AET4Gv20497500.2"/>
    <property type="gene ID" value="AET4Gv20497500"/>
</dbReference>
<reference evidence="3" key="4">
    <citation type="submission" date="2019-03" db="UniProtKB">
        <authorList>
            <consortium name="EnsemblPlants"/>
        </authorList>
    </citation>
    <scope>IDENTIFICATION</scope>
</reference>
<dbReference type="PANTHER" id="PTHR31669:SF307">
    <property type="entry name" value="PROTEIN FAR1-RELATED SEQUENCE"/>
    <property type="match status" value="1"/>
</dbReference>
<reference evidence="4" key="2">
    <citation type="journal article" date="2017" name="Nat. Plants">
        <title>The Aegilops tauschii genome reveals multiple impacts of transposons.</title>
        <authorList>
            <person name="Zhao G."/>
            <person name="Zou C."/>
            <person name="Li K."/>
            <person name="Wang K."/>
            <person name="Li T."/>
            <person name="Gao L."/>
            <person name="Zhang X."/>
            <person name="Wang H."/>
            <person name="Yang Z."/>
            <person name="Liu X."/>
            <person name="Jiang W."/>
            <person name="Mao L."/>
            <person name="Kong X."/>
            <person name="Jiao Y."/>
            <person name="Jia J."/>
        </authorList>
    </citation>
    <scope>NUCLEOTIDE SEQUENCE [LARGE SCALE GENOMIC DNA]</scope>
    <source>
        <strain evidence="4">cv. AL8/78</strain>
    </source>
</reference>
<proteinExistence type="inferred from homology"/>
<dbReference type="GO" id="GO:0008270">
    <property type="term" value="F:zinc ion binding"/>
    <property type="evidence" value="ECO:0007669"/>
    <property type="project" value="UniProtKB-UniRule"/>
</dbReference>
<evidence type="ECO:0000256" key="1">
    <source>
        <dbReference type="RuleBase" id="RU367018"/>
    </source>
</evidence>
<keyword evidence="1" id="KW-0479">Metal-binding</keyword>
<dbReference type="GO" id="GO:0006355">
    <property type="term" value="P:regulation of DNA-templated transcription"/>
    <property type="evidence" value="ECO:0007669"/>
    <property type="project" value="UniProtKB-UniRule"/>
</dbReference>
<dbReference type="Pfam" id="PF10551">
    <property type="entry name" value="MULE"/>
    <property type="match status" value="1"/>
</dbReference>
<dbReference type="PANTHER" id="PTHR31669">
    <property type="entry name" value="PROTEIN FAR1-RELATED SEQUENCE 10-RELATED"/>
    <property type="match status" value="1"/>
</dbReference>
<comment type="subcellular location">
    <subcellularLocation>
        <location evidence="1">Nucleus</location>
    </subcellularLocation>
</comment>
<dbReference type="InterPro" id="IPR018289">
    <property type="entry name" value="MULE_transposase_dom"/>
</dbReference>
<dbReference type="EnsemblPlants" id="AET4Gv20497500.1">
    <property type="protein sequence ID" value="AET4Gv20497500.1"/>
    <property type="gene ID" value="AET4Gv20497500"/>
</dbReference>
<keyword evidence="1" id="KW-0539">Nucleus</keyword>
<name>A0A453IA53_AEGTS</name>
<evidence type="ECO:0000313" key="4">
    <source>
        <dbReference type="Proteomes" id="UP000015105"/>
    </source>
</evidence>
<evidence type="ECO:0000313" key="3">
    <source>
        <dbReference type="EnsemblPlants" id="AET4Gv20497500.5"/>
    </source>
</evidence>
<keyword evidence="1" id="KW-0863">Zinc-finger</keyword>
<keyword evidence="1" id="KW-0862">Zinc</keyword>
<dbReference type="EnsemblPlants" id="AET4Gv20497500.5">
    <property type="protein sequence ID" value="AET4Gv20497500.5"/>
    <property type="gene ID" value="AET4Gv20497500"/>
</dbReference>
<dbReference type="InterPro" id="IPR031052">
    <property type="entry name" value="FHY3/FAR1"/>
</dbReference>
<keyword evidence="4" id="KW-1185">Reference proteome</keyword>
<dbReference type="Gramene" id="AET4Gv20497500.5">
    <property type="protein sequence ID" value="AET4Gv20497500.5"/>
    <property type="gene ID" value="AET4Gv20497500"/>
</dbReference>
<dbReference type="Gramene" id="AET4Gv20497500.4">
    <property type="protein sequence ID" value="AET4Gv20497500.4"/>
    <property type="gene ID" value="AET4Gv20497500"/>
</dbReference>
<evidence type="ECO:0000259" key="2">
    <source>
        <dbReference type="Pfam" id="PF10551"/>
    </source>
</evidence>
<feature type="domain" description="MULE transposase" evidence="2">
    <location>
        <begin position="18"/>
        <end position="111"/>
    </location>
</feature>
<sequence length="221" mass="25826">MWATGDSKLKYKFFGDFVTFDTTYRTNLCNMPFGLFVGVKNHFQSILLAGVLIRDEQVESFEWVFTEFVRMMGGVAPRTILIDQCGVMEIAIKKTLLDTVHRWCKLHVVKKAKESLGALYGKRNEFRQDLQGGVVVRTNSSIELDASKMYARSMLEQFQLILYEAGRYRVQELEKDALYKEIHTRPDKREKWSRVVFLVRMHDNGEHFECECGLSEHMPMY</sequence>
<dbReference type="STRING" id="200361.A0A453IA53"/>
<dbReference type="Gramene" id="AET4Gv20497500.6">
    <property type="protein sequence ID" value="AET4Gv20497500.6"/>
    <property type="gene ID" value="AET4Gv20497500"/>
</dbReference>
<dbReference type="GO" id="GO:0005634">
    <property type="term" value="C:nucleus"/>
    <property type="evidence" value="ECO:0007669"/>
    <property type="project" value="UniProtKB-SubCell"/>
</dbReference>
<dbReference type="OrthoDB" id="2402896at2759"/>
<dbReference type="Gramene" id="AET4Gv20497500.1">
    <property type="protein sequence ID" value="AET4Gv20497500.1"/>
    <property type="gene ID" value="AET4Gv20497500"/>
</dbReference>
<dbReference type="EnsemblPlants" id="AET4Gv20497500.7">
    <property type="protein sequence ID" value="AET4Gv20497500.7"/>
    <property type="gene ID" value="AET4Gv20497500"/>
</dbReference>
<dbReference type="EnsemblPlants" id="AET4Gv20497500.3">
    <property type="protein sequence ID" value="AET4Gv20497500.3"/>
    <property type="gene ID" value="AET4Gv20497500"/>
</dbReference>
<reference evidence="3" key="5">
    <citation type="journal article" date="2021" name="G3 (Bethesda)">
        <title>Aegilops tauschii genome assembly Aet v5.0 features greater sequence contiguity and improved annotation.</title>
        <authorList>
            <person name="Wang L."/>
            <person name="Zhu T."/>
            <person name="Rodriguez J.C."/>
            <person name="Deal K.R."/>
            <person name="Dubcovsky J."/>
            <person name="McGuire P.E."/>
            <person name="Lux T."/>
            <person name="Spannagl M."/>
            <person name="Mayer K.F.X."/>
            <person name="Baldrich P."/>
            <person name="Meyers B.C."/>
            <person name="Huo N."/>
            <person name="Gu Y.Q."/>
            <person name="Zhou H."/>
            <person name="Devos K.M."/>
            <person name="Bennetzen J.L."/>
            <person name="Unver T."/>
            <person name="Budak H."/>
            <person name="Gulick P.J."/>
            <person name="Galiba G."/>
            <person name="Kalapos B."/>
            <person name="Nelson D.R."/>
            <person name="Li P."/>
            <person name="You F.M."/>
            <person name="Luo M.C."/>
            <person name="Dvorak J."/>
        </authorList>
    </citation>
    <scope>NUCLEOTIDE SEQUENCE [LARGE SCALE GENOMIC DNA]</scope>
    <source>
        <strain evidence="3">cv. AL8/78</strain>
    </source>
</reference>